<organism evidence="3 4">
    <name type="scientific">Streptomyces rhizosphaericus</name>
    <dbReference type="NCBI Taxonomy" id="114699"/>
    <lineage>
        <taxon>Bacteria</taxon>
        <taxon>Bacillati</taxon>
        <taxon>Actinomycetota</taxon>
        <taxon>Actinomycetes</taxon>
        <taxon>Kitasatosporales</taxon>
        <taxon>Streptomycetaceae</taxon>
        <taxon>Streptomyces</taxon>
        <taxon>Streptomyces violaceusniger group</taxon>
    </lineage>
</organism>
<evidence type="ECO:0000259" key="2">
    <source>
        <dbReference type="Pfam" id="PF21068"/>
    </source>
</evidence>
<protein>
    <recommendedName>
        <fullName evidence="2">MvdD-like pre-ATP grasp domain-containing protein</fullName>
    </recommendedName>
</protein>
<reference evidence="4" key="1">
    <citation type="journal article" date="2019" name="Int. J. Syst. Evol. Microbiol.">
        <title>The Global Catalogue of Microorganisms (GCM) 10K type strain sequencing project: providing services to taxonomists for standard genome sequencing and annotation.</title>
        <authorList>
            <consortium name="The Broad Institute Genomics Platform"/>
            <consortium name="The Broad Institute Genome Sequencing Center for Infectious Disease"/>
            <person name="Wu L."/>
            <person name="Ma J."/>
        </authorList>
    </citation>
    <scope>NUCLEOTIDE SEQUENCE [LARGE SCALE GENOMIC DNA]</scope>
    <source>
        <strain evidence="4">JCM 11444</strain>
    </source>
</reference>
<dbReference type="InterPro" id="IPR048936">
    <property type="entry name" value="MvdD-like_ATPgrasp"/>
</dbReference>
<feature type="compositionally biased region" description="Polar residues" evidence="1">
    <location>
        <begin position="113"/>
        <end position="130"/>
    </location>
</feature>
<dbReference type="Proteomes" id="UP001500418">
    <property type="component" value="Unassembled WGS sequence"/>
</dbReference>
<evidence type="ECO:0000256" key="1">
    <source>
        <dbReference type="SAM" id="MobiDB-lite"/>
    </source>
</evidence>
<evidence type="ECO:0000313" key="4">
    <source>
        <dbReference type="Proteomes" id="UP001500418"/>
    </source>
</evidence>
<keyword evidence="4" id="KW-1185">Reference proteome</keyword>
<comment type="caution">
    <text evidence="3">The sequence shown here is derived from an EMBL/GenBank/DDBJ whole genome shotgun (WGS) entry which is preliminary data.</text>
</comment>
<feature type="domain" description="MvdD-like pre-ATP grasp" evidence="2">
    <location>
        <begin position="7"/>
        <end position="78"/>
    </location>
</feature>
<sequence>MIDAPVMVVTNLDDPTTDLVIEELHGRGISVVRFDSGDFPATLSVAATITRTGIAGTLTTPSRTADLTRVRSLYYRRPSGSPFRIWTSRRPASPSLRPDTDWAAYWPPCPAASTSTIRTASETRSSSQPGSLPLSRRASVSRLR</sequence>
<accession>A0ABP4BEQ9</accession>
<dbReference type="Pfam" id="PF21068">
    <property type="entry name" value="ATPgraspMvdD"/>
    <property type="match status" value="1"/>
</dbReference>
<evidence type="ECO:0000313" key="3">
    <source>
        <dbReference type="EMBL" id="GAA0947793.1"/>
    </source>
</evidence>
<name>A0ABP4BEQ9_9ACTN</name>
<feature type="region of interest" description="Disordered" evidence="1">
    <location>
        <begin position="113"/>
        <end position="144"/>
    </location>
</feature>
<gene>
    <name evidence="3" type="ORF">GCM10009575_068590</name>
</gene>
<proteinExistence type="predicted"/>
<dbReference type="EMBL" id="BAAAID010000057">
    <property type="protein sequence ID" value="GAA0947793.1"/>
    <property type="molecule type" value="Genomic_DNA"/>
</dbReference>